<dbReference type="SUPFAM" id="SSF50494">
    <property type="entry name" value="Trypsin-like serine proteases"/>
    <property type="match status" value="2"/>
</dbReference>
<dbReference type="Proteomes" id="UP000271974">
    <property type="component" value="Unassembled WGS sequence"/>
</dbReference>
<proteinExistence type="predicted"/>
<protein>
    <recommendedName>
        <fullName evidence="4">Peptidase S1 domain-containing protein</fullName>
    </recommendedName>
</protein>
<dbReference type="EMBL" id="RQTK01000790">
    <property type="protein sequence ID" value="RUS74882.1"/>
    <property type="molecule type" value="Genomic_DNA"/>
</dbReference>
<evidence type="ECO:0008006" key="4">
    <source>
        <dbReference type="Google" id="ProtNLM"/>
    </source>
</evidence>
<organism evidence="2 3">
    <name type="scientific">Elysia chlorotica</name>
    <name type="common">Eastern emerald elysia</name>
    <name type="synonym">Sea slug</name>
    <dbReference type="NCBI Taxonomy" id="188477"/>
    <lineage>
        <taxon>Eukaryota</taxon>
        <taxon>Metazoa</taxon>
        <taxon>Spiralia</taxon>
        <taxon>Lophotrochozoa</taxon>
        <taxon>Mollusca</taxon>
        <taxon>Gastropoda</taxon>
        <taxon>Heterobranchia</taxon>
        <taxon>Euthyneura</taxon>
        <taxon>Panpulmonata</taxon>
        <taxon>Sacoglossa</taxon>
        <taxon>Placobranchoidea</taxon>
        <taxon>Plakobranchidae</taxon>
        <taxon>Elysia</taxon>
    </lineage>
</organism>
<dbReference type="InterPro" id="IPR009003">
    <property type="entry name" value="Peptidase_S1_PA"/>
</dbReference>
<accession>A0A433T021</accession>
<sequence>MTSYFDAAEAAHAWETCTKNPGHSNFIPLSKFEMSHLPKPHQKAYVLESIQNVARSTGRIRVGYTSHDRPDDYPFAATRGSEVPHSGTAYVYRVTRGKGRCPCPDVKGHEDAKKRWWKVNLQTACHVVFNTEEAKRSTVDLFYDDKTSIEDGRTRTLYGLEVSEQNQAGDRCELICVTHEKELVLELRGLIDQSRNLFNTICRKTFRTSTNLCVVVSHPHGQHKHITVGKIRGRSKMCGIGRRNFSYDADTCRGSSGAPIFMPLGNWIIQSPWMAPHSHSDPSGDEKLNKSGEGGMWLL</sequence>
<comment type="caution">
    <text evidence="2">The sequence shown here is derived from an EMBL/GenBank/DDBJ whole genome shotgun (WGS) entry which is preliminary data.</text>
</comment>
<evidence type="ECO:0000313" key="3">
    <source>
        <dbReference type="Proteomes" id="UP000271974"/>
    </source>
</evidence>
<dbReference type="OrthoDB" id="6045352at2759"/>
<feature type="compositionally biased region" description="Basic and acidic residues" evidence="1">
    <location>
        <begin position="278"/>
        <end position="290"/>
    </location>
</feature>
<gene>
    <name evidence="2" type="ORF">EGW08_017347</name>
</gene>
<evidence type="ECO:0000256" key="1">
    <source>
        <dbReference type="SAM" id="MobiDB-lite"/>
    </source>
</evidence>
<feature type="region of interest" description="Disordered" evidence="1">
    <location>
        <begin position="275"/>
        <end position="299"/>
    </location>
</feature>
<dbReference type="AlphaFoldDB" id="A0A433T021"/>
<name>A0A433T021_ELYCH</name>
<evidence type="ECO:0000313" key="2">
    <source>
        <dbReference type="EMBL" id="RUS74882.1"/>
    </source>
</evidence>
<keyword evidence="3" id="KW-1185">Reference proteome</keyword>
<reference evidence="2 3" key="1">
    <citation type="submission" date="2019-01" db="EMBL/GenBank/DDBJ databases">
        <title>A draft genome assembly of the solar-powered sea slug Elysia chlorotica.</title>
        <authorList>
            <person name="Cai H."/>
            <person name="Li Q."/>
            <person name="Fang X."/>
            <person name="Li J."/>
            <person name="Curtis N.E."/>
            <person name="Altenburger A."/>
            <person name="Shibata T."/>
            <person name="Feng M."/>
            <person name="Maeda T."/>
            <person name="Schwartz J.A."/>
            <person name="Shigenobu S."/>
            <person name="Lundholm N."/>
            <person name="Nishiyama T."/>
            <person name="Yang H."/>
            <person name="Hasebe M."/>
            <person name="Li S."/>
            <person name="Pierce S.K."/>
            <person name="Wang J."/>
        </authorList>
    </citation>
    <scope>NUCLEOTIDE SEQUENCE [LARGE SCALE GENOMIC DNA]</scope>
    <source>
        <strain evidence="2">EC2010</strain>
        <tissue evidence="2">Whole organism of an adult</tissue>
    </source>
</reference>